<name>A0A1V6NRA4_PENDC</name>
<dbReference type="Gene3D" id="1.10.287.130">
    <property type="match status" value="1"/>
</dbReference>
<feature type="compositionally biased region" description="Low complexity" evidence="3">
    <location>
        <begin position="399"/>
        <end position="409"/>
    </location>
</feature>
<dbReference type="GO" id="GO:0000155">
    <property type="term" value="F:phosphorelay sensor kinase activity"/>
    <property type="evidence" value="ECO:0007669"/>
    <property type="project" value="InterPro"/>
</dbReference>
<dbReference type="InterPro" id="IPR003661">
    <property type="entry name" value="HisK_dim/P_dom"/>
</dbReference>
<feature type="compositionally biased region" description="Polar residues" evidence="3">
    <location>
        <begin position="319"/>
        <end position="337"/>
    </location>
</feature>
<dbReference type="InterPro" id="IPR005467">
    <property type="entry name" value="His_kinase_dom"/>
</dbReference>
<dbReference type="InterPro" id="IPR001789">
    <property type="entry name" value="Sig_transdc_resp-reg_receiver"/>
</dbReference>
<feature type="region of interest" description="Disordered" evidence="3">
    <location>
        <begin position="490"/>
        <end position="531"/>
    </location>
</feature>
<dbReference type="PRINTS" id="PR00344">
    <property type="entry name" value="BCTRLSENSOR"/>
</dbReference>
<dbReference type="InterPro" id="IPR050956">
    <property type="entry name" value="2C_system_His_kinase"/>
</dbReference>
<dbReference type="AlphaFoldDB" id="A0A1V6NRA4"/>
<dbReference type="PROSITE" id="PS50109">
    <property type="entry name" value="HIS_KIN"/>
    <property type="match status" value="1"/>
</dbReference>
<evidence type="ECO:0000259" key="5">
    <source>
        <dbReference type="PROSITE" id="PS50110"/>
    </source>
</evidence>
<dbReference type="OrthoDB" id="303614at2759"/>
<dbReference type="Pfam" id="PF00072">
    <property type="entry name" value="Response_reg"/>
    <property type="match status" value="1"/>
</dbReference>
<proteinExistence type="predicted"/>
<dbReference type="FunFam" id="3.30.450.40:FF:000083">
    <property type="entry name" value="Sensor histidine kinase/response regulator, putative (AFU_orthologue AFUA_4G00660)"/>
    <property type="match status" value="1"/>
</dbReference>
<dbReference type="PANTHER" id="PTHR43719">
    <property type="entry name" value="TWO-COMPONENT HISTIDINE KINASE"/>
    <property type="match status" value="1"/>
</dbReference>
<evidence type="ECO:0000313" key="6">
    <source>
        <dbReference type="EMBL" id="OQD67268.1"/>
    </source>
</evidence>
<dbReference type="InterPro" id="IPR036890">
    <property type="entry name" value="HATPase_C_sf"/>
</dbReference>
<reference evidence="7" key="1">
    <citation type="journal article" date="2017" name="Nat. Microbiol.">
        <title>Global analysis of biosynthetic gene clusters reveals vast potential of secondary metabolite production in Penicillium species.</title>
        <authorList>
            <person name="Nielsen J.C."/>
            <person name="Grijseels S."/>
            <person name="Prigent S."/>
            <person name="Ji B."/>
            <person name="Dainat J."/>
            <person name="Nielsen K.F."/>
            <person name="Frisvad J.C."/>
            <person name="Workman M."/>
            <person name="Nielsen J."/>
        </authorList>
    </citation>
    <scope>NUCLEOTIDE SEQUENCE [LARGE SCALE GENOMIC DNA]</scope>
    <source>
        <strain evidence="7">IBT 11843</strain>
    </source>
</reference>
<dbReference type="CDD" id="cd00082">
    <property type="entry name" value="HisKA"/>
    <property type="match status" value="1"/>
</dbReference>
<feature type="domain" description="Histidine kinase" evidence="4">
    <location>
        <begin position="613"/>
        <end position="897"/>
    </location>
</feature>
<dbReference type="InterPro" id="IPR003594">
    <property type="entry name" value="HATPase_dom"/>
</dbReference>
<organism evidence="6 7">
    <name type="scientific">Penicillium decumbens</name>
    <dbReference type="NCBI Taxonomy" id="69771"/>
    <lineage>
        <taxon>Eukaryota</taxon>
        <taxon>Fungi</taxon>
        <taxon>Dikarya</taxon>
        <taxon>Ascomycota</taxon>
        <taxon>Pezizomycotina</taxon>
        <taxon>Eurotiomycetes</taxon>
        <taxon>Eurotiomycetidae</taxon>
        <taxon>Eurotiales</taxon>
        <taxon>Aspergillaceae</taxon>
        <taxon>Penicillium</taxon>
    </lineage>
</organism>
<protein>
    <recommendedName>
        <fullName evidence="8">Histidine kinase</fullName>
    </recommendedName>
</protein>
<dbReference type="InterPro" id="IPR029016">
    <property type="entry name" value="GAF-like_dom_sf"/>
</dbReference>
<feature type="region of interest" description="Disordered" evidence="3">
    <location>
        <begin position="393"/>
        <end position="444"/>
    </location>
</feature>
<sequence>MAAIIGLGAQSRYRLAQEREFYKYIPPEHSTSRYAPFDRASDEDFTPQPSPDAALTSYAQLGAIRLGAERAFISLFDRTHQHVLAEATPTLSLIGGRVASEPERLRLGCCVFSKERGICHYVESRTRREQRKDDTGVNDSTLVVLDMNQDERLQSFKWPSTLSDVQFYVAVPIISPRGFSIGALSVMDSKARSSGPDQHSLQFMKDMAATVMDHLAMKETTRRSRRAERMIVGLGSFVEGKSSLRDSWHEAHEQDAASEKSGEYTEGQLNIEQQDIQQELAKETGQKNRAIRNLAIREPPGKAESAPISRHPSPPSPSYKAQRSSQQTGIEFSQENGSVRAVLRGKSLKDDTLPNSIRNTFSRAANLLRESIGAEGVMFLDANSERFGALVNQNKRRVSGSGSEGSTPSSDEHTGSDSSRRQNSDSDFDSDFDSDPDQPRVSECLGFSSSTVSSINDEEKAGQAIVVPEPLFTSLLRRYPRGKIFTYNTHGSVSEGSDSQSQNASVSEPERTSSTKEYHSSSKRRRKPGSKKHADDLIKIFAGARNILLLPIWDPDRSRWFAGTIIWTNEPERIFTFENELVYTSAFTNSIMAEIRRVDVKVAEKTKTNLVSSITHELRNPLHGILGTSDILSDTAMNALQHGMVHTIESCGRTLLDTINSILDLTFIDQYRKGDTSQKGKRKQKPGLPGTSRPGDKSSLSNVQLGAVLEEVTECVFAGYCFYSHPQAPPPALKDSSSRSAGQANKADQAGPRASLVTVIFDIEPDTEWDFYTHAGAWRRILMNVFGNALKYTSSGYIYVELKSSQGTPGSSHRSSRKQRSDFMVTITVKDTGKGIGPEYLQHDLFSPFKQEDPHSPGSGLGLSIVRKAVELLGGSIEIESTQGVGTQLSIHAPLTRSSSRPASPSSESMHLSIRKYTEGKTIGILGFGQALRSQRDTILYSSLERMCRDWLGLQVTKLSPLEDKHVPFDFYLAVQKELDCEEVGEMNLFGLPEPLDTGTSPVVVICQSPEEAHRMFVASQSRGQTTFEFVSQPCGPRKLAQALDMCMKRQRDQDGGSTDEPTHWVEMPESSHLPVDVAATDPPGDRMKIRKRPTAETMGSTEDRSQLQYPKQLRAEHPEADQKDASRPASSPEQKEGAPEIQKPHVLLVDDNDLNLQLLCAYVQKDGFEYMSAKNGAQAVDLYKAHPGKFQIVIIDLSMPVMDGFEASRQIRRLEKEHRAGMSETEKQAHPPTLIAALTGLDSANAQKEALGSGVNTFLIKPVKRPELQTILQRKV</sequence>
<dbReference type="OMA" id="CIHAGHT"/>
<dbReference type="Gene3D" id="3.40.50.2300">
    <property type="match status" value="1"/>
</dbReference>
<evidence type="ECO:0000259" key="4">
    <source>
        <dbReference type="PROSITE" id="PS50109"/>
    </source>
</evidence>
<dbReference type="Pfam" id="PF02518">
    <property type="entry name" value="HATPase_c"/>
    <property type="match status" value="1"/>
</dbReference>
<feature type="compositionally biased region" description="Basic and acidic residues" evidence="3">
    <location>
        <begin position="508"/>
        <end position="520"/>
    </location>
</feature>
<dbReference type="SUPFAM" id="SSF55781">
    <property type="entry name" value="GAF domain-like"/>
    <property type="match status" value="1"/>
</dbReference>
<feature type="region of interest" description="Disordered" evidence="3">
    <location>
        <begin position="283"/>
        <end position="338"/>
    </location>
</feature>
<keyword evidence="1 2" id="KW-0597">Phosphoprotein</keyword>
<feature type="region of interest" description="Disordered" evidence="3">
    <location>
        <begin position="1050"/>
        <end position="1144"/>
    </location>
</feature>
<evidence type="ECO:0000256" key="2">
    <source>
        <dbReference type="PROSITE-ProRule" id="PRU00169"/>
    </source>
</evidence>
<gene>
    <name evidence="6" type="ORF">PENDEC_c040G02079</name>
</gene>
<dbReference type="InterPro" id="IPR011006">
    <property type="entry name" value="CheY-like_superfamily"/>
</dbReference>
<feature type="compositionally biased region" description="Basic residues" evidence="3">
    <location>
        <begin position="521"/>
        <end position="531"/>
    </location>
</feature>
<evidence type="ECO:0008006" key="8">
    <source>
        <dbReference type="Google" id="ProtNLM"/>
    </source>
</evidence>
<dbReference type="PANTHER" id="PTHR43719:SF69">
    <property type="entry name" value="HISTIDINE KINASE G7"/>
    <property type="match status" value="1"/>
</dbReference>
<feature type="domain" description="Response regulatory" evidence="5">
    <location>
        <begin position="1146"/>
        <end position="1277"/>
    </location>
</feature>
<feature type="region of interest" description="Disordered" evidence="3">
    <location>
        <begin position="674"/>
        <end position="700"/>
    </location>
</feature>
<dbReference type="InterPro" id="IPR036097">
    <property type="entry name" value="HisK_dim/P_sf"/>
</dbReference>
<feature type="compositionally biased region" description="Basic and acidic residues" evidence="3">
    <location>
        <begin position="1114"/>
        <end position="1127"/>
    </location>
</feature>
<dbReference type="Proteomes" id="UP000191522">
    <property type="component" value="Unassembled WGS sequence"/>
</dbReference>
<dbReference type="CDD" id="cd17546">
    <property type="entry name" value="REC_hyHK_CKI1_RcsC-like"/>
    <property type="match status" value="1"/>
</dbReference>
<feature type="compositionally biased region" description="Polar residues" evidence="3">
    <location>
        <begin position="490"/>
        <end position="506"/>
    </location>
</feature>
<dbReference type="Gene3D" id="3.30.565.10">
    <property type="entry name" value="Histidine kinase-like ATPase, C-terminal domain"/>
    <property type="match status" value="1"/>
</dbReference>
<dbReference type="Pfam" id="PF00512">
    <property type="entry name" value="HisKA"/>
    <property type="match status" value="1"/>
</dbReference>
<keyword evidence="7" id="KW-1185">Reference proteome</keyword>
<dbReference type="SMART" id="SM00448">
    <property type="entry name" value="REC"/>
    <property type="match status" value="1"/>
</dbReference>
<dbReference type="SMART" id="SM00387">
    <property type="entry name" value="HATPase_c"/>
    <property type="match status" value="1"/>
</dbReference>
<dbReference type="InterPro" id="IPR004358">
    <property type="entry name" value="Sig_transdc_His_kin-like_C"/>
</dbReference>
<feature type="compositionally biased region" description="Acidic residues" evidence="3">
    <location>
        <begin position="426"/>
        <end position="436"/>
    </location>
</feature>
<feature type="modified residue" description="4-aspartylphosphate" evidence="2">
    <location>
        <position position="1197"/>
    </location>
</feature>
<dbReference type="STRING" id="69771.A0A1V6NRA4"/>
<dbReference type="FunFam" id="1.10.287.130:FF:000023">
    <property type="entry name" value="Sensor histidine kinase/response regulator, putative"/>
    <property type="match status" value="1"/>
</dbReference>
<dbReference type="SUPFAM" id="SSF47384">
    <property type="entry name" value="Homodimeric domain of signal transducing histidine kinase"/>
    <property type="match status" value="1"/>
</dbReference>
<feature type="compositionally biased region" description="Basic and acidic residues" evidence="3">
    <location>
        <begin position="410"/>
        <end position="424"/>
    </location>
</feature>
<accession>A0A1V6NRA4</accession>
<comment type="caution">
    <text evidence="6">The sequence shown here is derived from an EMBL/GenBank/DDBJ whole genome shotgun (WGS) entry which is preliminary data.</text>
</comment>
<evidence type="ECO:0000256" key="3">
    <source>
        <dbReference type="SAM" id="MobiDB-lite"/>
    </source>
</evidence>
<dbReference type="SUPFAM" id="SSF52172">
    <property type="entry name" value="CheY-like"/>
    <property type="match status" value="1"/>
</dbReference>
<dbReference type="SMART" id="SM00388">
    <property type="entry name" value="HisKA"/>
    <property type="match status" value="1"/>
</dbReference>
<dbReference type="SUPFAM" id="SSF55874">
    <property type="entry name" value="ATPase domain of HSP90 chaperone/DNA topoisomerase II/histidine kinase"/>
    <property type="match status" value="1"/>
</dbReference>
<evidence type="ECO:0000256" key="1">
    <source>
        <dbReference type="ARBA" id="ARBA00022553"/>
    </source>
</evidence>
<dbReference type="Gene3D" id="3.30.450.40">
    <property type="match status" value="1"/>
</dbReference>
<dbReference type="PROSITE" id="PS50110">
    <property type="entry name" value="RESPONSE_REGULATORY"/>
    <property type="match status" value="1"/>
</dbReference>
<evidence type="ECO:0000313" key="7">
    <source>
        <dbReference type="Proteomes" id="UP000191522"/>
    </source>
</evidence>
<dbReference type="EMBL" id="MDYL01000040">
    <property type="protein sequence ID" value="OQD67268.1"/>
    <property type="molecule type" value="Genomic_DNA"/>
</dbReference>